<gene>
    <name evidence="2" type="ORF">DYB25_002968</name>
    <name evidence="3" type="ORF">DYB30_005993</name>
    <name evidence="1" type="ORF">DYB36_012180</name>
</gene>
<sequence>MQRLGCPGHSPASFHIERIDTFLPMTPVPPSTSIVDVLLHAPLLSTVLQFQHGLSPDLLERYAECKTMQPLLDWDNTCLYRLPPRYTLAATANDLPRKLPHNLAHLSALPDDDATTLVSTNELCLHGDSPTSHVAFHLAILEGDSRIVRQWINFHGGSRACVVLTPAAMDFCARIGAQDLLRMLLATTPQRCTTRGVDAASKHGHLSTLMVLHEHHTSWSAAALDGAAFHGHLDVVTFLHAHGAPCTTLAMSGAASRGHLHVVRFLHERRDEGCTKWAMDAAAKHGHLDMVKFLHTNRREGCTDAALTSAAAAGHLHVVQYLWTHRPLDCPLLLALNAAHVHGRVHVTAYLEQQQSRPSSS</sequence>
<dbReference type="Gene3D" id="1.25.40.20">
    <property type="entry name" value="Ankyrin repeat-containing domain"/>
    <property type="match status" value="1"/>
</dbReference>
<dbReference type="InterPro" id="IPR002110">
    <property type="entry name" value="Ankyrin_rpt"/>
</dbReference>
<dbReference type="Proteomes" id="UP000266643">
    <property type="component" value="Unassembled WGS sequence"/>
</dbReference>
<evidence type="ECO:0000313" key="1">
    <source>
        <dbReference type="EMBL" id="RHY05579.1"/>
    </source>
</evidence>
<dbReference type="SUPFAM" id="SSF48403">
    <property type="entry name" value="Ankyrin repeat"/>
    <property type="match status" value="1"/>
</dbReference>
<dbReference type="Pfam" id="PF12796">
    <property type="entry name" value="Ank_2"/>
    <property type="match status" value="1"/>
</dbReference>
<proteinExistence type="predicted"/>
<evidence type="ECO:0000313" key="4">
    <source>
        <dbReference type="Proteomes" id="UP000265427"/>
    </source>
</evidence>
<dbReference type="EMBL" id="QUTA01004236">
    <property type="protein sequence ID" value="RHY20523.1"/>
    <property type="molecule type" value="Genomic_DNA"/>
</dbReference>
<evidence type="ECO:0000313" key="3">
    <source>
        <dbReference type="EMBL" id="RHY60862.1"/>
    </source>
</evidence>
<name>A0A397BMF7_APHAT</name>
<dbReference type="InterPro" id="IPR036770">
    <property type="entry name" value="Ankyrin_rpt-contain_sf"/>
</dbReference>
<reference evidence="4 5" key="1">
    <citation type="submission" date="2018-08" db="EMBL/GenBank/DDBJ databases">
        <title>Aphanomyces genome sequencing and annotation.</title>
        <authorList>
            <person name="Minardi D."/>
            <person name="Oidtmann B."/>
            <person name="Van Der Giezen M."/>
            <person name="Studholme D.J."/>
        </authorList>
    </citation>
    <scope>NUCLEOTIDE SEQUENCE [LARGE SCALE GENOMIC DNA]</scope>
    <source>
        <strain evidence="3 6">D2</strain>
        <strain evidence="1 4">Kv</strain>
        <strain evidence="2 5">Yx</strain>
    </source>
</reference>
<dbReference type="Proteomes" id="UP000265427">
    <property type="component" value="Unassembled WGS sequence"/>
</dbReference>
<dbReference type="PANTHER" id="PTHR46586">
    <property type="entry name" value="ANKYRIN REPEAT-CONTAINING PROTEIN"/>
    <property type="match status" value="1"/>
</dbReference>
<evidence type="ECO:0000313" key="6">
    <source>
        <dbReference type="Proteomes" id="UP000266643"/>
    </source>
</evidence>
<evidence type="ECO:0000313" key="5">
    <source>
        <dbReference type="Proteomes" id="UP000266239"/>
    </source>
</evidence>
<evidence type="ECO:0000313" key="2">
    <source>
        <dbReference type="EMBL" id="RHY20523.1"/>
    </source>
</evidence>
<accession>A0A397BMF7</accession>
<dbReference type="VEuPathDB" id="FungiDB:H257_09139"/>
<dbReference type="InterPro" id="IPR052050">
    <property type="entry name" value="SecEffector_AnkRepeat"/>
</dbReference>
<dbReference type="AlphaFoldDB" id="A0A397BMF7"/>
<dbReference type="PANTHER" id="PTHR46586:SF3">
    <property type="entry name" value="ANKYRIN REPEAT-CONTAINING PROTEIN"/>
    <property type="match status" value="1"/>
</dbReference>
<dbReference type="EMBL" id="QUTD01005580">
    <property type="protein sequence ID" value="RHY60862.1"/>
    <property type="molecule type" value="Genomic_DNA"/>
</dbReference>
<protein>
    <submittedName>
        <fullName evidence="2">Uncharacterized protein</fullName>
    </submittedName>
</protein>
<dbReference type="EMBL" id="QUSZ01006484">
    <property type="protein sequence ID" value="RHY05579.1"/>
    <property type="molecule type" value="Genomic_DNA"/>
</dbReference>
<comment type="caution">
    <text evidence="2">The sequence shown here is derived from an EMBL/GenBank/DDBJ whole genome shotgun (WGS) entry which is preliminary data.</text>
</comment>
<organism evidence="2 5">
    <name type="scientific">Aphanomyces astaci</name>
    <name type="common">Crayfish plague agent</name>
    <dbReference type="NCBI Taxonomy" id="112090"/>
    <lineage>
        <taxon>Eukaryota</taxon>
        <taxon>Sar</taxon>
        <taxon>Stramenopiles</taxon>
        <taxon>Oomycota</taxon>
        <taxon>Saprolegniomycetes</taxon>
        <taxon>Saprolegniales</taxon>
        <taxon>Verrucalvaceae</taxon>
        <taxon>Aphanomyces</taxon>
    </lineage>
</organism>
<dbReference type="Proteomes" id="UP000266239">
    <property type="component" value="Unassembled WGS sequence"/>
</dbReference>